<comment type="similarity">
    <text evidence="2">Belongs to the bacterial sugar transferase family.</text>
</comment>
<evidence type="ECO:0000256" key="6">
    <source>
        <dbReference type="ARBA" id="ARBA00023136"/>
    </source>
</evidence>
<evidence type="ECO:0000256" key="1">
    <source>
        <dbReference type="ARBA" id="ARBA00004141"/>
    </source>
</evidence>
<dbReference type="PANTHER" id="PTHR30576">
    <property type="entry name" value="COLANIC BIOSYNTHESIS UDP-GLUCOSE LIPID CARRIER TRANSFERASE"/>
    <property type="match status" value="1"/>
</dbReference>
<feature type="transmembrane region" description="Helical" evidence="7">
    <location>
        <begin position="120"/>
        <end position="142"/>
    </location>
</feature>
<feature type="transmembrane region" description="Helical" evidence="7">
    <location>
        <begin position="319"/>
        <end position="343"/>
    </location>
</feature>
<reference evidence="9 10" key="1">
    <citation type="submission" date="2023-03" db="EMBL/GenBank/DDBJ databases">
        <title>Novel Species.</title>
        <authorList>
            <person name="Ma S."/>
        </authorList>
    </citation>
    <scope>NUCLEOTIDE SEQUENCE [LARGE SCALE GENOMIC DNA]</scope>
    <source>
        <strain evidence="9 10">LIND6LT2</strain>
    </source>
</reference>
<dbReference type="Pfam" id="PF02397">
    <property type="entry name" value="Bac_transf"/>
    <property type="match status" value="1"/>
</dbReference>
<accession>A0ABZ2Y328</accession>
<keyword evidence="3 9" id="KW-0808">Transferase</keyword>
<dbReference type="EC" id="2.7.8.-" evidence="9"/>
<proteinExistence type="inferred from homology"/>
<keyword evidence="6 7" id="KW-0472">Membrane</keyword>
<feature type="transmembrane region" description="Helical" evidence="7">
    <location>
        <begin position="86"/>
        <end position="108"/>
    </location>
</feature>
<dbReference type="Proteomes" id="UP001486565">
    <property type="component" value="Chromosome"/>
</dbReference>
<keyword evidence="10" id="KW-1185">Reference proteome</keyword>
<dbReference type="NCBIfam" id="TIGR03025">
    <property type="entry name" value="EPS_sugtrans"/>
    <property type="match status" value="1"/>
</dbReference>
<evidence type="ECO:0000256" key="2">
    <source>
        <dbReference type="ARBA" id="ARBA00006464"/>
    </source>
</evidence>
<dbReference type="Pfam" id="PF13727">
    <property type="entry name" value="CoA_binding_3"/>
    <property type="match status" value="1"/>
</dbReference>
<protein>
    <submittedName>
        <fullName evidence="9">Sugar transferase</fullName>
        <ecNumber evidence="9">2.7.8.-</ecNumber>
    </submittedName>
</protein>
<evidence type="ECO:0000256" key="7">
    <source>
        <dbReference type="SAM" id="Phobius"/>
    </source>
</evidence>
<feature type="domain" description="Bacterial sugar transferase" evidence="8">
    <location>
        <begin position="317"/>
        <end position="506"/>
    </location>
</feature>
<name>A0ABZ2Y328_9FIRM</name>
<evidence type="ECO:0000256" key="4">
    <source>
        <dbReference type="ARBA" id="ARBA00022692"/>
    </source>
</evidence>
<evidence type="ECO:0000313" key="10">
    <source>
        <dbReference type="Proteomes" id="UP001486565"/>
    </source>
</evidence>
<evidence type="ECO:0000256" key="5">
    <source>
        <dbReference type="ARBA" id="ARBA00022989"/>
    </source>
</evidence>
<gene>
    <name evidence="9" type="ORF">QBE51_13380</name>
</gene>
<dbReference type="EMBL" id="CP121687">
    <property type="protein sequence ID" value="WZL69756.1"/>
    <property type="molecule type" value="Genomic_DNA"/>
</dbReference>
<evidence type="ECO:0000259" key="8">
    <source>
        <dbReference type="Pfam" id="PF02397"/>
    </source>
</evidence>
<dbReference type="PANTHER" id="PTHR30576:SF10">
    <property type="entry name" value="SLL5057 PROTEIN"/>
    <property type="match status" value="1"/>
</dbReference>
<dbReference type="Gene3D" id="3.40.50.720">
    <property type="entry name" value="NAD(P)-binding Rossmann-like Domain"/>
    <property type="match status" value="1"/>
</dbReference>
<dbReference type="InterPro" id="IPR003362">
    <property type="entry name" value="Bact_transf"/>
</dbReference>
<evidence type="ECO:0000313" key="9">
    <source>
        <dbReference type="EMBL" id="WZL69756.1"/>
    </source>
</evidence>
<sequence>MMMSTRYVYGIPVTVSFLVEICYNNLDDFMRRGFSVNQKKINFIKGNMIVIDIIATIVSFFIAYWIRDYFFVEQYGRLQGINHYIWVLWVIIPLWPILLGMFMVYDLYKDGKVYSTVNIIFKFLPAVVIGELALASTFYFMGDNTISRLFYGIFGIVNLLVLWIDKILVKLLWKSIFKSKNYHARVVVVGTEDRAEQFGMYIKKRPDLLVNIVGYVQVENNIHKKKINDKEILGKLDDLIDIIKANVVDEVIFALPRDYIGNIEEYILECESMGITVHMVMDLYDLKVAKTEVDTIGTFPVLTFYTVSFSPLELALKRILDIVGAIVGLLITGLVCIFVIPAIKLESPGPVFFSQYRVGRNGRKFKFYKFRSMYQDAEERKKELMKYNEMKGYMFKMKDDPRITKVGKFLRNTSLDELPQFWNVLKGDMSLVGTRPPTVDEVEHYETYHRRRISIKPGLTGMWQVSGRSDIEDFEEVVKLDVEYIDNWSIWLDIKILFMTVFAVLKRKGSR</sequence>
<keyword evidence="4 7" id="KW-0812">Transmembrane</keyword>
<feature type="transmembrane region" description="Helical" evidence="7">
    <location>
        <begin position="148"/>
        <end position="169"/>
    </location>
</feature>
<dbReference type="InterPro" id="IPR017475">
    <property type="entry name" value="EPS_sugar_tfrase"/>
</dbReference>
<dbReference type="RefSeq" id="WP_341876744.1">
    <property type="nucleotide sequence ID" value="NZ_CP121687.1"/>
</dbReference>
<keyword evidence="5 7" id="KW-1133">Transmembrane helix</keyword>
<organism evidence="9 10">
    <name type="scientific">Defluviitalea saccharophila</name>
    <dbReference type="NCBI Taxonomy" id="879970"/>
    <lineage>
        <taxon>Bacteria</taxon>
        <taxon>Bacillati</taxon>
        <taxon>Bacillota</taxon>
        <taxon>Clostridia</taxon>
        <taxon>Lachnospirales</taxon>
        <taxon>Defluviitaleaceae</taxon>
        <taxon>Defluviitalea</taxon>
    </lineage>
</organism>
<feature type="transmembrane region" description="Helical" evidence="7">
    <location>
        <begin position="47"/>
        <end position="66"/>
    </location>
</feature>
<evidence type="ECO:0000256" key="3">
    <source>
        <dbReference type="ARBA" id="ARBA00022679"/>
    </source>
</evidence>
<dbReference type="GO" id="GO:0016740">
    <property type="term" value="F:transferase activity"/>
    <property type="evidence" value="ECO:0007669"/>
    <property type="project" value="UniProtKB-KW"/>
</dbReference>
<comment type="subcellular location">
    <subcellularLocation>
        <location evidence="1">Membrane</location>
        <topology evidence="1">Multi-pass membrane protein</topology>
    </subcellularLocation>
</comment>